<dbReference type="InterPro" id="IPR036885">
    <property type="entry name" value="SWIB_MDM2_dom_sf"/>
</dbReference>
<comment type="similarity">
    <text evidence="2">Belongs to the eIF2D family.</text>
</comment>
<keyword evidence="5" id="KW-0396">Initiation factor</keyword>
<dbReference type="CDD" id="cd11608">
    <property type="entry name" value="eIF2D_C"/>
    <property type="match status" value="1"/>
</dbReference>
<dbReference type="InterPro" id="IPR048248">
    <property type="entry name" value="PUA_eIF2d-like"/>
</dbReference>
<dbReference type="PANTHER" id="PTHR12217">
    <property type="entry name" value="EUKARYOTIC TRANSLATION INITIATION FACTOR 2D"/>
    <property type="match status" value="1"/>
</dbReference>
<evidence type="ECO:0000313" key="13">
    <source>
        <dbReference type="Ensembl" id="ENSPNYP00000005807.1"/>
    </source>
</evidence>
<evidence type="ECO:0000256" key="5">
    <source>
        <dbReference type="ARBA" id="ARBA00022540"/>
    </source>
</evidence>
<dbReference type="InterPro" id="IPR015947">
    <property type="entry name" value="PUA-like_sf"/>
</dbReference>
<evidence type="ECO:0000256" key="8">
    <source>
        <dbReference type="ARBA" id="ARBA00025522"/>
    </source>
</evidence>
<protein>
    <recommendedName>
        <fullName evidence="3">Eukaryotic translation initiation factor 2D</fullName>
    </recommendedName>
    <alternativeName>
        <fullName evidence="9">Ligatin</fullName>
    </alternativeName>
</protein>
<dbReference type="Ensembl" id="ENSPNYT00000005957.1">
    <property type="protein sequence ID" value="ENSPNYP00000005807.1"/>
    <property type="gene ID" value="ENSPNYG00000004459.1"/>
</dbReference>
<evidence type="ECO:0000256" key="9">
    <source>
        <dbReference type="ARBA" id="ARBA00030186"/>
    </source>
</evidence>
<dbReference type="PROSITE" id="PS51925">
    <property type="entry name" value="SWIB_MDM2"/>
    <property type="match status" value="1"/>
</dbReference>
<dbReference type="CDD" id="cd11610">
    <property type="entry name" value="eIF2D_N"/>
    <property type="match status" value="1"/>
</dbReference>
<dbReference type="InterPro" id="IPR041366">
    <property type="entry name" value="Pre-PUA"/>
</dbReference>
<evidence type="ECO:0000256" key="7">
    <source>
        <dbReference type="ARBA" id="ARBA00022990"/>
    </source>
</evidence>
<dbReference type="SUPFAM" id="SSF47592">
    <property type="entry name" value="SWIB/MDM2 domain"/>
    <property type="match status" value="1"/>
</dbReference>
<keyword evidence="4" id="KW-0963">Cytoplasm</keyword>
<dbReference type="InterPro" id="IPR058886">
    <property type="entry name" value="SWIB_eIF2D"/>
</dbReference>
<dbReference type="GO" id="GO:0003743">
    <property type="term" value="F:translation initiation factor activity"/>
    <property type="evidence" value="ECO:0007669"/>
    <property type="project" value="UniProtKB-KW"/>
</dbReference>
<dbReference type="FunFam" id="3.10.400.20:FF:000002">
    <property type="entry name" value="Eukaryotic translation initiation factor 2D"/>
    <property type="match status" value="1"/>
</dbReference>
<evidence type="ECO:0000256" key="6">
    <source>
        <dbReference type="ARBA" id="ARBA00022553"/>
    </source>
</evidence>
<dbReference type="Pfam" id="PF26291">
    <property type="entry name" value="SWIB_eIF2D"/>
    <property type="match status" value="1"/>
</dbReference>
<dbReference type="InterPro" id="IPR004521">
    <property type="entry name" value="Uncharacterised_CHP00451"/>
</dbReference>
<organism evidence="13">
    <name type="scientific">Pundamilia nyererei</name>
    <dbReference type="NCBI Taxonomy" id="303518"/>
    <lineage>
        <taxon>Eukaryota</taxon>
        <taxon>Metazoa</taxon>
        <taxon>Chordata</taxon>
        <taxon>Craniata</taxon>
        <taxon>Vertebrata</taxon>
        <taxon>Euteleostomi</taxon>
        <taxon>Actinopterygii</taxon>
        <taxon>Neopterygii</taxon>
        <taxon>Teleostei</taxon>
        <taxon>Neoteleostei</taxon>
        <taxon>Acanthomorphata</taxon>
        <taxon>Ovalentaria</taxon>
        <taxon>Cichlomorphae</taxon>
        <taxon>Cichliformes</taxon>
        <taxon>Cichlidae</taxon>
        <taxon>African cichlids</taxon>
        <taxon>Pseudocrenilabrinae</taxon>
        <taxon>Haplochromini</taxon>
        <taxon>Pundamilia</taxon>
    </lineage>
</organism>
<dbReference type="InterPro" id="IPR001950">
    <property type="entry name" value="SUI1"/>
</dbReference>
<feature type="compositionally biased region" description="Acidic residues" evidence="10">
    <location>
        <begin position="200"/>
        <end position="213"/>
    </location>
</feature>
<dbReference type="SUPFAM" id="SSF88697">
    <property type="entry name" value="PUA domain-like"/>
    <property type="match status" value="1"/>
</dbReference>
<dbReference type="Gene3D" id="3.10.400.20">
    <property type="match status" value="1"/>
</dbReference>
<dbReference type="PANTHER" id="PTHR12217:SF4">
    <property type="entry name" value="EUKARYOTIC TRANSLATION INITIATION FACTOR 2D"/>
    <property type="match status" value="1"/>
</dbReference>
<dbReference type="Pfam" id="PF17832">
    <property type="entry name" value="Pre-PUA"/>
    <property type="match status" value="1"/>
</dbReference>
<dbReference type="GeneTree" id="ENSGT00550000074865"/>
<reference evidence="13" key="1">
    <citation type="submission" date="2023-09" db="UniProtKB">
        <authorList>
            <consortium name="Ensembl"/>
        </authorList>
    </citation>
    <scope>IDENTIFICATION</scope>
</reference>
<dbReference type="STRING" id="303518.ENSPNYP00000005807"/>
<feature type="domain" description="DM2" evidence="12">
    <location>
        <begin position="338"/>
        <end position="425"/>
    </location>
</feature>
<dbReference type="InterPro" id="IPR003121">
    <property type="entry name" value="SWIB_MDM2_domain"/>
</dbReference>
<dbReference type="InterPro" id="IPR048247">
    <property type="entry name" value="eIF2D_N"/>
</dbReference>
<dbReference type="InterPro" id="IPR039759">
    <property type="entry name" value="eIF2D_SUI1"/>
</dbReference>
<name>A0A3B4F5H9_9CICH</name>
<accession>A0A3B4F5H9</accession>
<dbReference type="AlphaFoldDB" id="A0A3B4F5H9"/>
<evidence type="ECO:0000256" key="4">
    <source>
        <dbReference type="ARBA" id="ARBA00022490"/>
    </source>
</evidence>
<dbReference type="PROSITE" id="PS50890">
    <property type="entry name" value="PUA"/>
    <property type="match status" value="1"/>
</dbReference>
<keyword evidence="7" id="KW-0007">Acetylation</keyword>
<sequence>IFKTSVRVYFIYFCVVAFRRKLKADLSAAFPLLSADELSELVPNKEELNVLKSYAHKGDAVTVYVLHKNPVFFEVDKKLFPTVYVLWRYPALLPAFKTWPPVLQKLTGGADLMLPGVVVPSCGLPDVKQGDSCAVTLVNNRAPVAVGTAAVSTEQMHCLGMKGRGVCILHTYMDYLWAFGDKSGPPSLPDAESEAHGENGEECEISDKEEEEVDKCVEEQHSPEETVTDQAQSCFEELSLVEQDEEKGEKNNEEEEETQDEQKTPQGTRCTTKVKFFIGIETCNPPTFSKVSSVFVLCITVALFFCRLRSFSFPEDTDVESTPLPDGEEGEIPYHPPEITTLYSVSARLEPLFLNANKRKGATLHPAEVRSIVTEYVKDNELVDENNKNYVTINPTLCDCLLEKSEYQEVVSLKWDDLFSRTLGRMQECYQAVFPGQPPIVKKGHIEPIDITVASRGSNKKVTLMKNLEVYGLDPAVVASVLQHRVQASSVLQPVPGAKDRVLVQIQGNQIQQVGKLLLDHYQIPRKYIQGLEKAPKGGKKK</sequence>
<dbReference type="InterPro" id="IPR039757">
    <property type="entry name" value="EIF2D"/>
</dbReference>
<dbReference type="GO" id="GO:0003723">
    <property type="term" value="F:RNA binding"/>
    <property type="evidence" value="ECO:0007669"/>
    <property type="project" value="InterPro"/>
</dbReference>
<dbReference type="GO" id="GO:0001731">
    <property type="term" value="P:formation of translation preinitiation complex"/>
    <property type="evidence" value="ECO:0007669"/>
    <property type="project" value="InterPro"/>
</dbReference>
<dbReference type="InterPro" id="IPR036877">
    <property type="entry name" value="SUI1_dom_sf"/>
</dbReference>
<dbReference type="CDD" id="cd21156">
    <property type="entry name" value="PUA_eIF2d-like"/>
    <property type="match status" value="1"/>
</dbReference>
<evidence type="ECO:0000259" key="12">
    <source>
        <dbReference type="PROSITE" id="PS51925"/>
    </source>
</evidence>
<feature type="compositionally biased region" description="Acidic residues" evidence="10">
    <location>
        <begin position="242"/>
        <end position="259"/>
    </location>
</feature>
<dbReference type="PROSITE" id="PS50296">
    <property type="entry name" value="SUI1"/>
    <property type="match status" value="1"/>
</dbReference>
<evidence type="ECO:0000256" key="10">
    <source>
        <dbReference type="SAM" id="MobiDB-lite"/>
    </source>
</evidence>
<dbReference type="GO" id="GO:0005737">
    <property type="term" value="C:cytoplasm"/>
    <property type="evidence" value="ECO:0007669"/>
    <property type="project" value="UniProtKB-SubCell"/>
</dbReference>
<evidence type="ECO:0000259" key="11">
    <source>
        <dbReference type="PROSITE" id="PS50296"/>
    </source>
</evidence>
<evidence type="ECO:0000256" key="2">
    <source>
        <dbReference type="ARBA" id="ARBA00010359"/>
    </source>
</evidence>
<dbReference type="SUPFAM" id="SSF55159">
    <property type="entry name" value="eIF1-like"/>
    <property type="match status" value="1"/>
</dbReference>
<proteinExistence type="inferred from homology"/>
<dbReference type="Gene3D" id="3.30.780.10">
    <property type="entry name" value="SUI1-like domain"/>
    <property type="match status" value="1"/>
</dbReference>
<comment type="function">
    <text evidence="8">Translation initiation factor that is able to deliver tRNA to the P-site of the eukaryotic ribosome in a GTP-independent manner. The binding of Met-tRNA(I) occurs after the AUG codon finds its position in the P-site of 40S ribosomes, the situation that takes place during initiation complex formation on some specific RNAs. Its activity in tRNA binding with 40S subunits does not require the presence of the aminoacyl moiety. Possesses the unique ability to deliver non-Met (elongator) tRNAs into the P-site of the 40S subunit. In addition to its role in initiation, can promote release of deacylated tRNA and mRNA from recycled 40S subunits following ABCE1-mediated dissociation of post-termination ribosomal complexes into subunits.</text>
</comment>
<comment type="subcellular location">
    <subcellularLocation>
        <location evidence="1">Cytoplasm</location>
    </subcellularLocation>
</comment>
<evidence type="ECO:0000256" key="1">
    <source>
        <dbReference type="ARBA" id="ARBA00004496"/>
    </source>
</evidence>
<feature type="region of interest" description="Disordered" evidence="10">
    <location>
        <begin position="185"/>
        <end position="267"/>
    </location>
</feature>
<dbReference type="Pfam" id="PF01253">
    <property type="entry name" value="SUI1"/>
    <property type="match status" value="1"/>
</dbReference>
<evidence type="ECO:0000256" key="3">
    <source>
        <dbReference type="ARBA" id="ARBA00013816"/>
    </source>
</evidence>
<feature type="compositionally biased region" description="Basic and acidic residues" evidence="10">
    <location>
        <begin position="214"/>
        <end position="224"/>
    </location>
</feature>
<feature type="domain" description="SUI1" evidence="11">
    <location>
        <begin position="449"/>
        <end position="522"/>
    </location>
</feature>
<keyword evidence="6" id="KW-0597">Phosphoprotein</keyword>
<dbReference type="NCBIfam" id="TIGR00451">
    <property type="entry name" value="unchar_dom_2"/>
    <property type="match status" value="1"/>
</dbReference>
<dbReference type="Pfam" id="PF26292">
    <property type="entry name" value="PUA_elF2D"/>
    <property type="match status" value="1"/>
</dbReference>
<dbReference type="FunFam" id="3.30.780.10:FF:000007">
    <property type="entry name" value="Putative eukaryotic translation initiation factor 2d"/>
    <property type="match status" value="1"/>
</dbReference>
<keyword evidence="5" id="KW-0648">Protein biosynthesis</keyword>